<evidence type="ECO:0000313" key="11">
    <source>
        <dbReference type="Proteomes" id="UP000199065"/>
    </source>
</evidence>
<evidence type="ECO:0000256" key="7">
    <source>
        <dbReference type="ARBA" id="ARBA00051712"/>
    </source>
</evidence>
<evidence type="ECO:0000256" key="4">
    <source>
        <dbReference type="ARBA" id="ARBA00022605"/>
    </source>
</evidence>
<evidence type="ECO:0000313" key="10">
    <source>
        <dbReference type="EMBL" id="SFG34808.1"/>
    </source>
</evidence>
<organism evidence="10 11">
    <name type="scientific">Corynebacterium spheniscorum</name>
    <dbReference type="NCBI Taxonomy" id="185761"/>
    <lineage>
        <taxon>Bacteria</taxon>
        <taxon>Bacillati</taxon>
        <taxon>Actinomycetota</taxon>
        <taxon>Actinomycetes</taxon>
        <taxon>Mycobacteriales</taxon>
        <taxon>Corynebacteriaceae</taxon>
        <taxon>Corynebacterium</taxon>
    </lineage>
</organism>
<evidence type="ECO:0000256" key="8">
    <source>
        <dbReference type="HAMAP-Rule" id="MF_00197"/>
    </source>
</evidence>
<dbReference type="PANTHER" id="PTHR31689">
    <property type="entry name" value="DIAMINOPIMELATE EPIMERASE, CHLOROPLASTIC"/>
    <property type="match status" value="1"/>
</dbReference>
<comment type="function">
    <text evidence="8">Catalyzes the stereoinversion of LL-2,6-diaminopimelate (L,L-DAP) to meso-diaminopimelate (meso-DAP), a precursor of L-lysine and an essential component of the bacterial peptidoglycan.</text>
</comment>
<dbReference type="AlphaFoldDB" id="A0A1I2R2W4"/>
<dbReference type="GO" id="GO:0009089">
    <property type="term" value="P:lysine biosynthetic process via diaminopimelate"/>
    <property type="evidence" value="ECO:0007669"/>
    <property type="project" value="UniProtKB-UniRule"/>
</dbReference>
<dbReference type="UniPathway" id="UPA00034">
    <property type="reaction ID" value="UER00025"/>
</dbReference>
<dbReference type="HAMAP" id="MF_00197">
    <property type="entry name" value="DAP_epimerase"/>
    <property type="match status" value="1"/>
</dbReference>
<dbReference type="InterPro" id="IPR001653">
    <property type="entry name" value="DAP_epimerase_DapF"/>
</dbReference>
<feature type="binding site" evidence="8">
    <location>
        <position position="167"/>
    </location>
    <ligand>
        <name>substrate</name>
    </ligand>
</feature>
<dbReference type="STRING" id="185761.SAMN05660282_00597"/>
<feature type="site" description="Could be important to modulate the pK values of the two catalytic cysteine residues" evidence="8">
    <location>
        <position position="220"/>
    </location>
</feature>
<evidence type="ECO:0000256" key="9">
    <source>
        <dbReference type="PROSITE-ProRule" id="PRU10125"/>
    </source>
</evidence>
<dbReference type="Proteomes" id="UP000199065">
    <property type="component" value="Unassembled WGS sequence"/>
</dbReference>
<keyword evidence="4 8" id="KW-0028">Amino-acid biosynthesis</keyword>
<comment type="similarity">
    <text evidence="2 8">Belongs to the diaminopimelate epimerase family.</text>
</comment>
<keyword evidence="11" id="KW-1185">Reference proteome</keyword>
<dbReference type="PROSITE" id="PS01326">
    <property type="entry name" value="DAP_EPIMERASE"/>
    <property type="match status" value="1"/>
</dbReference>
<comment type="subcellular location">
    <subcellularLocation>
        <location evidence="8">Cytoplasm</location>
    </subcellularLocation>
</comment>
<dbReference type="Gene3D" id="3.10.310.10">
    <property type="entry name" value="Diaminopimelate Epimerase, Chain A, domain 1"/>
    <property type="match status" value="2"/>
</dbReference>
<keyword evidence="8" id="KW-0963">Cytoplasm</keyword>
<dbReference type="RefSeq" id="WP_177180038.1">
    <property type="nucleotide sequence ID" value="NZ_FOPJ01000003.1"/>
</dbReference>
<comment type="caution">
    <text evidence="8">Lacks conserved residue(s) required for the propagation of feature annotation.</text>
</comment>
<proteinExistence type="inferred from homology"/>
<feature type="binding site" evidence="8">
    <location>
        <begin position="230"/>
        <end position="231"/>
    </location>
    <ligand>
        <name>substrate</name>
    </ligand>
</feature>
<dbReference type="EMBL" id="FOPJ01000003">
    <property type="protein sequence ID" value="SFG34808.1"/>
    <property type="molecule type" value="Genomic_DNA"/>
</dbReference>
<sequence length="288" mass="30603">MTNASTLNPRTIFKGHGTENDFLIIFDEKGELDLSTEKVALLCDRRKALGADGILRVIRAGHLGEPLPAGVSDDMWFMDYRNADGSLAEMCGNGVRVFAHFIFLHGLVDSSEFPVATRGGVKQVRVHEADAYAARVSVDMGAPKILGESAGAVDDHELSGLGVDMGNPHLACVVPELTPEDLYSWRFQAASFDTAMFPEGVNLEVLTPLQDGRVYMRVVERGVGETRSCGTGTVAAATAALAAANKKHGTVEVRVPGGAVEVEINATTSILSGPSRVVARIEVAEGLL</sequence>
<dbReference type="Pfam" id="PF01678">
    <property type="entry name" value="DAP_epimerase"/>
    <property type="match status" value="2"/>
</dbReference>
<feature type="binding site" evidence="8">
    <location>
        <begin position="220"/>
        <end position="221"/>
    </location>
    <ligand>
        <name>substrate</name>
    </ligand>
</feature>
<feature type="active site" evidence="9">
    <location>
        <position position="91"/>
    </location>
</feature>
<feature type="binding site" evidence="8">
    <location>
        <begin position="92"/>
        <end position="93"/>
    </location>
    <ligand>
        <name>substrate</name>
    </ligand>
</feature>
<reference evidence="10 11" key="1">
    <citation type="submission" date="2016-10" db="EMBL/GenBank/DDBJ databases">
        <authorList>
            <person name="de Groot N.N."/>
        </authorList>
    </citation>
    <scope>NUCLEOTIDE SEQUENCE [LARGE SCALE GENOMIC DNA]</scope>
    <source>
        <strain>J11</strain>
        <strain evidence="11">PG 39</strain>
    </source>
</reference>
<dbReference type="NCBIfam" id="TIGR00652">
    <property type="entry name" value="DapF"/>
    <property type="match status" value="1"/>
</dbReference>
<evidence type="ECO:0000256" key="6">
    <source>
        <dbReference type="ARBA" id="ARBA00023235"/>
    </source>
</evidence>
<comment type="subunit">
    <text evidence="8">Homodimer.</text>
</comment>
<evidence type="ECO:0000256" key="3">
    <source>
        <dbReference type="ARBA" id="ARBA00013080"/>
    </source>
</evidence>
<feature type="active site" description="Proton acceptor" evidence="8">
    <location>
        <position position="229"/>
    </location>
</feature>
<dbReference type="EC" id="5.1.1.7" evidence="3 8"/>
<evidence type="ECO:0000256" key="2">
    <source>
        <dbReference type="ARBA" id="ARBA00010219"/>
    </source>
</evidence>
<feature type="binding site" evidence="8">
    <location>
        <position position="82"/>
    </location>
    <ligand>
        <name>substrate</name>
    </ligand>
</feature>
<dbReference type="GO" id="GO:0008837">
    <property type="term" value="F:diaminopimelate epimerase activity"/>
    <property type="evidence" value="ECO:0007669"/>
    <property type="project" value="UniProtKB-UniRule"/>
</dbReference>
<keyword evidence="6 8" id="KW-0413">Isomerase</keyword>
<accession>A0A1I2R2W4</accession>
<dbReference type="SUPFAM" id="SSF54506">
    <property type="entry name" value="Diaminopimelate epimerase-like"/>
    <property type="match status" value="2"/>
</dbReference>
<comment type="catalytic activity">
    <reaction evidence="7 8">
        <text>(2S,6S)-2,6-diaminopimelate = meso-2,6-diaminopimelate</text>
        <dbReference type="Rhea" id="RHEA:15393"/>
        <dbReference type="ChEBI" id="CHEBI:57609"/>
        <dbReference type="ChEBI" id="CHEBI:57791"/>
        <dbReference type="EC" id="5.1.1.7"/>
    </reaction>
</comment>
<dbReference type="GO" id="GO:0005829">
    <property type="term" value="C:cytosol"/>
    <property type="evidence" value="ECO:0007669"/>
    <property type="project" value="TreeGrafter"/>
</dbReference>
<feature type="active site" description="Proton donor" evidence="8">
    <location>
        <position position="91"/>
    </location>
</feature>
<name>A0A1I2R2W4_9CORY</name>
<gene>
    <name evidence="8" type="primary">dapF</name>
    <name evidence="10" type="ORF">SAMN05660282_00597</name>
</gene>
<comment type="pathway">
    <text evidence="1 8">Amino-acid biosynthesis; L-lysine biosynthesis via DAP pathway; DL-2,6-diaminopimelate from LL-2,6-diaminopimelate: step 1/1.</text>
</comment>
<feature type="binding site" evidence="8">
    <location>
        <position position="20"/>
    </location>
    <ligand>
        <name>substrate</name>
    </ligand>
</feature>
<protein>
    <recommendedName>
        <fullName evidence="3 8">Diaminopimelate epimerase</fullName>
        <shortName evidence="8">DAP epimerase</shortName>
        <ecNumber evidence="3 8">5.1.1.7</ecNumber>
    </recommendedName>
    <alternativeName>
        <fullName evidence="8">PLP-independent amino acid racemase</fullName>
    </alternativeName>
</protein>
<keyword evidence="5 8" id="KW-0457">Lysine biosynthesis</keyword>
<feature type="binding site" evidence="8">
    <location>
        <position position="202"/>
    </location>
    <ligand>
        <name>substrate</name>
    </ligand>
</feature>
<dbReference type="InterPro" id="IPR018510">
    <property type="entry name" value="DAP_epimerase_AS"/>
</dbReference>
<dbReference type="PANTHER" id="PTHR31689:SF0">
    <property type="entry name" value="DIAMINOPIMELATE EPIMERASE"/>
    <property type="match status" value="1"/>
</dbReference>
<feature type="site" description="Could be important to modulate the pK values of the two catalytic cysteine residues" evidence="8">
    <location>
        <position position="169"/>
    </location>
</feature>
<evidence type="ECO:0000256" key="1">
    <source>
        <dbReference type="ARBA" id="ARBA00005196"/>
    </source>
</evidence>
<evidence type="ECO:0000256" key="5">
    <source>
        <dbReference type="ARBA" id="ARBA00023154"/>
    </source>
</evidence>